<dbReference type="EMBL" id="CAEZUL010000155">
    <property type="protein sequence ID" value="CAB4607564.1"/>
    <property type="molecule type" value="Genomic_DNA"/>
</dbReference>
<dbReference type="InterPro" id="IPR022417">
    <property type="entry name" value="Porphobilin_deaminase_N"/>
</dbReference>
<organism evidence="7">
    <name type="scientific">freshwater metagenome</name>
    <dbReference type="NCBI Taxonomy" id="449393"/>
    <lineage>
        <taxon>unclassified sequences</taxon>
        <taxon>metagenomes</taxon>
        <taxon>ecological metagenomes</taxon>
    </lineage>
</organism>
<evidence type="ECO:0000256" key="4">
    <source>
        <dbReference type="ARBA" id="ARBA00023244"/>
    </source>
</evidence>
<dbReference type="Pfam" id="PF01379">
    <property type="entry name" value="Porphobil_deam"/>
    <property type="match status" value="1"/>
</dbReference>
<keyword evidence="3" id="KW-0808">Transferase</keyword>
<dbReference type="Gene3D" id="3.40.190.10">
    <property type="entry name" value="Periplasmic binding protein-like II"/>
    <property type="match status" value="2"/>
</dbReference>
<dbReference type="PANTHER" id="PTHR11557">
    <property type="entry name" value="PORPHOBILINOGEN DEAMINASE"/>
    <property type="match status" value="1"/>
</dbReference>
<evidence type="ECO:0000256" key="3">
    <source>
        <dbReference type="ARBA" id="ARBA00022679"/>
    </source>
</evidence>
<evidence type="ECO:0000256" key="2">
    <source>
        <dbReference type="ARBA" id="ARBA00012655"/>
    </source>
</evidence>
<dbReference type="InterPro" id="IPR022418">
    <property type="entry name" value="Porphobilinogen_deaminase_C"/>
</dbReference>
<dbReference type="NCBIfam" id="TIGR00212">
    <property type="entry name" value="hemC"/>
    <property type="match status" value="1"/>
</dbReference>
<evidence type="ECO:0000259" key="6">
    <source>
        <dbReference type="Pfam" id="PF03900"/>
    </source>
</evidence>
<comment type="similarity">
    <text evidence="1">Belongs to the HMBS family.</text>
</comment>
<evidence type="ECO:0000259" key="5">
    <source>
        <dbReference type="Pfam" id="PF01379"/>
    </source>
</evidence>
<sequence>MSTVRIATRSSAQARTQAEAVGALIAATVPGTIVEYVFVDTQGDLNATTPLHLMGGQGIFVKEVQRAVLDGRADVAVHSAKDLPSAQAEGLLIGAIGERRTPNDALVGCTLDELAVGATIATGSVRRRAQLMRLRPDLQFVDLRGNIQTRLSKIPEGGAIVMAIAALEILGLTDRIAQVLDIDVAVPMVGQGSVAVEARVDDVQTLEILSAIDHAPSRRAVETERAFLAELGAGCSQPVAAHLALDGTFHAFMANDAGTDSVQIAGFIGDSDDNIVVGTATAIECRNRLTNAHM</sequence>
<evidence type="ECO:0000313" key="8">
    <source>
        <dbReference type="EMBL" id="CAB4611963.1"/>
    </source>
</evidence>
<keyword evidence="4" id="KW-0627">Porphyrin biosynthesis</keyword>
<dbReference type="GO" id="GO:0005737">
    <property type="term" value="C:cytoplasm"/>
    <property type="evidence" value="ECO:0007669"/>
    <property type="project" value="TreeGrafter"/>
</dbReference>
<dbReference type="EMBL" id="CAEZUZ010000035">
    <property type="protein sequence ID" value="CAB4611963.1"/>
    <property type="molecule type" value="Genomic_DNA"/>
</dbReference>
<reference evidence="7" key="1">
    <citation type="submission" date="2020-05" db="EMBL/GenBank/DDBJ databases">
        <authorList>
            <person name="Chiriac C."/>
            <person name="Salcher M."/>
            <person name="Ghai R."/>
            <person name="Kavagutti S V."/>
        </authorList>
    </citation>
    <scope>NUCLEOTIDE SEQUENCE</scope>
</reference>
<dbReference type="EC" id="2.5.1.61" evidence="2"/>
<dbReference type="Pfam" id="PF03900">
    <property type="entry name" value="Porphobil_deamC"/>
    <property type="match status" value="1"/>
</dbReference>
<accession>A0A6J6H8P0</accession>
<evidence type="ECO:0000256" key="1">
    <source>
        <dbReference type="ARBA" id="ARBA00005638"/>
    </source>
</evidence>
<dbReference type="Gene3D" id="3.30.160.40">
    <property type="entry name" value="Porphobilinogen deaminase, C-terminal domain"/>
    <property type="match status" value="1"/>
</dbReference>
<feature type="domain" description="Porphobilinogen deaminase C-terminal" evidence="6">
    <location>
        <begin position="220"/>
        <end position="274"/>
    </location>
</feature>
<dbReference type="GO" id="GO:0004418">
    <property type="term" value="F:hydroxymethylbilane synthase activity"/>
    <property type="evidence" value="ECO:0007669"/>
    <property type="project" value="UniProtKB-EC"/>
</dbReference>
<dbReference type="PANTHER" id="PTHR11557:SF0">
    <property type="entry name" value="PORPHOBILINOGEN DEAMINASE"/>
    <property type="match status" value="1"/>
</dbReference>
<dbReference type="InterPro" id="IPR036803">
    <property type="entry name" value="Porphobilinogen_deaminase_C_sf"/>
</dbReference>
<dbReference type="GO" id="GO:0006783">
    <property type="term" value="P:heme biosynthetic process"/>
    <property type="evidence" value="ECO:0007669"/>
    <property type="project" value="TreeGrafter"/>
</dbReference>
<dbReference type="SUPFAM" id="SSF53850">
    <property type="entry name" value="Periplasmic binding protein-like II"/>
    <property type="match status" value="1"/>
</dbReference>
<gene>
    <name evidence="7" type="ORF">UFOPK1808_01161</name>
    <name evidence="8" type="ORF">UFOPK1889_00346</name>
</gene>
<dbReference type="SUPFAM" id="SSF54782">
    <property type="entry name" value="Porphobilinogen deaminase (hydroxymethylbilane synthase), C-terminal domain"/>
    <property type="match status" value="1"/>
</dbReference>
<feature type="domain" description="Porphobilinogen deaminase N-terminal" evidence="5">
    <location>
        <begin position="4"/>
        <end position="205"/>
    </location>
</feature>
<protein>
    <recommendedName>
        <fullName evidence="2">hydroxymethylbilane synthase</fullName>
        <ecNumber evidence="2">2.5.1.61</ecNumber>
    </recommendedName>
</protein>
<dbReference type="InterPro" id="IPR000860">
    <property type="entry name" value="HemC"/>
</dbReference>
<evidence type="ECO:0000313" key="7">
    <source>
        <dbReference type="EMBL" id="CAB4607564.1"/>
    </source>
</evidence>
<dbReference type="PIRSF" id="PIRSF001438">
    <property type="entry name" value="4pyrrol_synth_OHMeBilane_synth"/>
    <property type="match status" value="1"/>
</dbReference>
<name>A0A6J6H8P0_9ZZZZ</name>
<dbReference type="PRINTS" id="PR00151">
    <property type="entry name" value="PORPHBDMNASE"/>
</dbReference>
<proteinExistence type="inferred from homology"/>
<dbReference type="AlphaFoldDB" id="A0A6J6H8P0"/>